<evidence type="ECO:0000256" key="1">
    <source>
        <dbReference type="ARBA" id="ARBA00004651"/>
    </source>
</evidence>
<gene>
    <name evidence="8" type="ORF">PSTEL_01950</name>
</gene>
<evidence type="ECO:0000313" key="8">
    <source>
        <dbReference type="EMBL" id="AIQ62071.1"/>
    </source>
</evidence>
<evidence type="ECO:0000256" key="6">
    <source>
        <dbReference type="ARBA" id="ARBA00023136"/>
    </source>
</evidence>
<evidence type="ECO:0000256" key="3">
    <source>
        <dbReference type="ARBA" id="ARBA00022475"/>
    </source>
</evidence>
<dbReference type="PIRSF" id="PIRSF006603">
    <property type="entry name" value="DinF"/>
    <property type="match status" value="1"/>
</dbReference>
<dbReference type="HOGENOM" id="CLU_012893_5_1_9"/>
<dbReference type="STRING" id="169760.PSTEL_01950"/>
<feature type="transmembrane region" description="Helical" evidence="7">
    <location>
        <begin position="181"/>
        <end position="202"/>
    </location>
</feature>
<keyword evidence="3" id="KW-1003">Cell membrane</keyword>
<feature type="transmembrane region" description="Helical" evidence="7">
    <location>
        <begin position="149"/>
        <end position="169"/>
    </location>
</feature>
<evidence type="ECO:0008006" key="10">
    <source>
        <dbReference type="Google" id="ProtNLM"/>
    </source>
</evidence>
<keyword evidence="9" id="KW-1185">Reference proteome</keyword>
<dbReference type="OrthoDB" id="9806302at2"/>
<dbReference type="CDD" id="cd13134">
    <property type="entry name" value="MATE_like_8"/>
    <property type="match status" value="1"/>
</dbReference>
<dbReference type="AlphaFoldDB" id="A0A089LKK1"/>
<accession>A0A089LKK1</accession>
<feature type="transmembrane region" description="Helical" evidence="7">
    <location>
        <begin position="301"/>
        <end position="318"/>
    </location>
</feature>
<evidence type="ECO:0000313" key="9">
    <source>
        <dbReference type="Proteomes" id="UP000029507"/>
    </source>
</evidence>
<keyword evidence="2" id="KW-0813">Transport</keyword>
<dbReference type="InterPro" id="IPR002528">
    <property type="entry name" value="MATE_fam"/>
</dbReference>
<keyword evidence="5 7" id="KW-1133">Transmembrane helix</keyword>
<feature type="transmembrane region" description="Helical" evidence="7">
    <location>
        <begin position="338"/>
        <end position="359"/>
    </location>
</feature>
<feature type="transmembrane region" description="Helical" evidence="7">
    <location>
        <begin position="30"/>
        <end position="53"/>
    </location>
</feature>
<feature type="transmembrane region" description="Helical" evidence="7">
    <location>
        <begin position="73"/>
        <end position="95"/>
    </location>
</feature>
<keyword evidence="4 7" id="KW-0812">Transmembrane</keyword>
<organism evidence="8 9">
    <name type="scientific">Paenibacillus stellifer</name>
    <dbReference type="NCBI Taxonomy" id="169760"/>
    <lineage>
        <taxon>Bacteria</taxon>
        <taxon>Bacillati</taxon>
        <taxon>Bacillota</taxon>
        <taxon>Bacilli</taxon>
        <taxon>Bacillales</taxon>
        <taxon>Paenibacillaceae</taxon>
        <taxon>Paenibacillus</taxon>
    </lineage>
</organism>
<dbReference type="NCBIfam" id="TIGR00797">
    <property type="entry name" value="matE"/>
    <property type="match status" value="1"/>
</dbReference>
<evidence type="ECO:0000256" key="5">
    <source>
        <dbReference type="ARBA" id="ARBA00022989"/>
    </source>
</evidence>
<protein>
    <recommendedName>
        <fullName evidence="10">Multidrug transporter MatE</fullName>
    </recommendedName>
</protein>
<feature type="transmembrane region" description="Helical" evidence="7">
    <location>
        <begin position="261"/>
        <end position="281"/>
    </location>
</feature>
<dbReference type="GO" id="GO:0042910">
    <property type="term" value="F:xenobiotic transmembrane transporter activity"/>
    <property type="evidence" value="ECO:0007669"/>
    <property type="project" value="InterPro"/>
</dbReference>
<dbReference type="PANTHER" id="PTHR42925:SF2">
    <property type="entry name" value="NA+ DRIVEN MULTIDRUG EFFLUX PUMP"/>
    <property type="match status" value="1"/>
</dbReference>
<name>A0A089LKK1_9BACL</name>
<evidence type="ECO:0000256" key="7">
    <source>
        <dbReference type="SAM" id="Phobius"/>
    </source>
</evidence>
<keyword evidence="6 7" id="KW-0472">Membrane</keyword>
<dbReference type="PANTHER" id="PTHR42925">
    <property type="entry name" value="MULTIDRUG AND TOXIN EFFLUX PROTEIN MATE FAMILY"/>
    <property type="match status" value="1"/>
</dbReference>
<reference evidence="8 9" key="1">
    <citation type="submission" date="2014-08" db="EMBL/GenBank/DDBJ databases">
        <title>Comparative genomics of the Paenibacillus odorifer group.</title>
        <authorList>
            <person name="den Bakker H.C."/>
            <person name="Tsai Y.-C."/>
            <person name="Martin N."/>
            <person name="Korlach J."/>
            <person name="Wiedmann M."/>
        </authorList>
    </citation>
    <scope>NUCLEOTIDE SEQUENCE [LARGE SCALE GENOMIC DNA]</scope>
    <source>
        <strain evidence="8 9">DSM 14472</strain>
    </source>
</reference>
<dbReference type="Proteomes" id="UP000029507">
    <property type="component" value="Chromosome"/>
</dbReference>
<dbReference type="KEGG" id="pste:PSTEL_01950"/>
<sequence>MEAEAENIKLQESTGLLLSQEKEGSLFSSIFKLAIPIILQNLIISSLGFVDFLMIGGQGEASIAAVGLANQVYFIYTCILSSLCSGASIFTAQFWGKKDVQQVGRILGMVLCLCISIGAIFSMLSLFYSKGLIHLYSNDEKVVLRGGKFLFIIGISFVPTAVTFCYSAILRSIEVVKMSMYISFFALSLNTALNYLFINGLFGVPKLGITGVAIATCLSRFIEMLLLIFMVYFRKTQLSYKSLNQVFDFNFSLLNKFLRTAVPLLVGTLSWALGISVYHMIYARIGTDSIAAYNVASTIENLAFVFFIGLCGASNVIIGKNIGAEKPDVAYHLGKKIVLISFIGSIAVGLLIYVCSSPVLSLYDLSAAGLSNAVNILMVMSLLLWLKVINMTLIQGVLYGGGDTRFTLIQGIISMWLFGIPAAIIGQQGFHLPIYWIMVIAVFGEEMSRFIMGITRFISKKWINNLTNAV</sequence>
<dbReference type="EMBL" id="CP009286">
    <property type="protein sequence ID" value="AIQ62071.1"/>
    <property type="molecule type" value="Genomic_DNA"/>
</dbReference>
<proteinExistence type="predicted"/>
<dbReference type="GO" id="GO:0015297">
    <property type="term" value="F:antiporter activity"/>
    <property type="evidence" value="ECO:0007669"/>
    <property type="project" value="InterPro"/>
</dbReference>
<dbReference type="InterPro" id="IPR047135">
    <property type="entry name" value="YsiQ"/>
</dbReference>
<feature type="transmembrane region" description="Helical" evidence="7">
    <location>
        <begin position="406"/>
        <end position="426"/>
    </location>
</feature>
<feature type="transmembrane region" description="Helical" evidence="7">
    <location>
        <begin position="208"/>
        <end position="233"/>
    </location>
</feature>
<feature type="transmembrane region" description="Helical" evidence="7">
    <location>
        <begin position="432"/>
        <end position="452"/>
    </location>
</feature>
<dbReference type="Pfam" id="PF01554">
    <property type="entry name" value="MatE"/>
    <property type="match status" value="2"/>
</dbReference>
<evidence type="ECO:0000256" key="4">
    <source>
        <dbReference type="ARBA" id="ARBA00022692"/>
    </source>
</evidence>
<dbReference type="RefSeq" id="WP_038693130.1">
    <property type="nucleotide sequence ID" value="NZ_CP009286.1"/>
</dbReference>
<evidence type="ECO:0000256" key="2">
    <source>
        <dbReference type="ARBA" id="ARBA00022448"/>
    </source>
</evidence>
<dbReference type="InterPro" id="IPR048279">
    <property type="entry name" value="MdtK-like"/>
</dbReference>
<comment type="subcellular location">
    <subcellularLocation>
        <location evidence="1">Cell membrane</location>
        <topology evidence="1">Multi-pass membrane protein</topology>
    </subcellularLocation>
</comment>
<feature type="transmembrane region" description="Helical" evidence="7">
    <location>
        <begin position="107"/>
        <end position="129"/>
    </location>
</feature>
<dbReference type="GO" id="GO:0005886">
    <property type="term" value="C:plasma membrane"/>
    <property type="evidence" value="ECO:0007669"/>
    <property type="project" value="UniProtKB-SubCell"/>
</dbReference>